<evidence type="ECO:0000313" key="10">
    <source>
        <dbReference type="Proteomes" id="UP000005447"/>
    </source>
</evidence>
<reference evidence="9" key="3">
    <citation type="submission" date="2025-09" db="UniProtKB">
        <authorList>
            <consortium name="Ensembl"/>
        </authorList>
    </citation>
    <scope>IDENTIFICATION</scope>
    <source>
        <strain evidence="9">2N</strain>
    </source>
</reference>
<dbReference type="Gene3D" id="2.40.128.20">
    <property type="match status" value="1"/>
</dbReference>
<evidence type="ECO:0000313" key="9">
    <source>
        <dbReference type="Ensembl" id="ENSCPOP00000015665.2"/>
    </source>
</evidence>
<dbReference type="PANTHER" id="PTHR11430">
    <property type="entry name" value="LIPOCALIN"/>
    <property type="match status" value="1"/>
</dbReference>
<dbReference type="EMBL" id="AAKN02030223">
    <property type="status" value="NOT_ANNOTATED_CDS"/>
    <property type="molecule type" value="Genomic_DNA"/>
</dbReference>
<evidence type="ECO:0000256" key="3">
    <source>
        <dbReference type="ARBA" id="ARBA00022448"/>
    </source>
</evidence>
<organism evidence="9 10">
    <name type="scientific">Cavia porcellus</name>
    <name type="common">Guinea pig</name>
    <dbReference type="NCBI Taxonomy" id="10141"/>
    <lineage>
        <taxon>Eukaryota</taxon>
        <taxon>Metazoa</taxon>
        <taxon>Chordata</taxon>
        <taxon>Craniata</taxon>
        <taxon>Vertebrata</taxon>
        <taxon>Euteleostomi</taxon>
        <taxon>Mammalia</taxon>
        <taxon>Eutheria</taxon>
        <taxon>Euarchontoglires</taxon>
        <taxon>Glires</taxon>
        <taxon>Rodentia</taxon>
        <taxon>Hystricomorpha</taxon>
        <taxon>Caviidae</taxon>
        <taxon>Cavia</taxon>
    </lineage>
</organism>
<evidence type="ECO:0000256" key="1">
    <source>
        <dbReference type="ARBA" id="ARBA00004613"/>
    </source>
</evidence>
<evidence type="ECO:0000259" key="8">
    <source>
        <dbReference type="Pfam" id="PF00061"/>
    </source>
</evidence>
<keyword evidence="6" id="KW-1015">Disulfide bond</keyword>
<dbReference type="PRINTS" id="PR01275">
    <property type="entry name" value="NGELATINASE"/>
</dbReference>
<comment type="similarity">
    <text evidence="2">Belongs to the calycin superfamily. Lipocalin family.</text>
</comment>
<dbReference type="GO" id="GO:0005615">
    <property type="term" value="C:extracellular space"/>
    <property type="evidence" value="ECO:0007669"/>
    <property type="project" value="TreeGrafter"/>
</dbReference>
<dbReference type="HOGENOM" id="CLU_094061_2_1_1"/>
<feature type="domain" description="Lipocalin/cytosolic fatty-acid binding" evidence="8">
    <location>
        <begin position="4"/>
        <end position="145"/>
    </location>
</feature>
<evidence type="ECO:0000256" key="2">
    <source>
        <dbReference type="ARBA" id="ARBA00006889"/>
    </source>
</evidence>
<protein>
    <recommendedName>
        <fullName evidence="8">Lipocalin/cytosolic fatty-acid binding domain-containing protein</fullName>
    </recommendedName>
</protein>
<dbReference type="SUPFAM" id="SSF50814">
    <property type="entry name" value="Lipocalins"/>
    <property type="match status" value="1"/>
</dbReference>
<proteinExistence type="inferred from homology"/>
<dbReference type="InterPro" id="IPR012674">
    <property type="entry name" value="Calycin"/>
</dbReference>
<dbReference type="VEuPathDB" id="HostDB:ENSCPOG00000022221"/>
<dbReference type="PANTHER" id="PTHR11430:SF13">
    <property type="entry name" value="NEUTROPHIL GELATINASE-ASSOCIATED LIPOCALIN"/>
    <property type="match status" value="1"/>
</dbReference>
<sequence>MQFQGKWYIIALADRRILNGKRKKSTMESITYGLKADNSLVSITTMSSPLGCDRWTRVYLPTTLPGIFTQNIISGNPGEDRFTMRVAHTDYNQFAVVSFTEYTNDKVYFSLNLYGRTKELSPRLKRHFLQFADYLGFSQRNVVFHIPTAGQGGRVYPGLMLPIEKPGRRHSVLGFSHHRARGCFCGVGGLLRPPPDVPAK</sequence>
<evidence type="ECO:0000256" key="7">
    <source>
        <dbReference type="ARBA" id="ARBA00023180"/>
    </source>
</evidence>
<accession>H0VY83</accession>
<dbReference type="InterPro" id="IPR003087">
    <property type="entry name" value="LCN2/LCN12"/>
</dbReference>
<dbReference type="InterPro" id="IPR002345">
    <property type="entry name" value="Lipocalin"/>
</dbReference>
<keyword evidence="7" id="KW-0325">Glycoprotein</keyword>
<reference evidence="9" key="2">
    <citation type="submission" date="2025-08" db="UniProtKB">
        <authorList>
            <consortium name="Ensembl"/>
        </authorList>
    </citation>
    <scope>IDENTIFICATION</scope>
    <source>
        <strain evidence="9">2N</strain>
    </source>
</reference>
<dbReference type="GO" id="GO:0036094">
    <property type="term" value="F:small molecule binding"/>
    <property type="evidence" value="ECO:0007669"/>
    <property type="project" value="InterPro"/>
</dbReference>
<keyword evidence="3" id="KW-0813">Transport</keyword>
<dbReference type="Ensembl" id="ENSCPOT00000021850.2">
    <property type="protein sequence ID" value="ENSCPOP00000015665.2"/>
    <property type="gene ID" value="ENSCPOG00000022221.2"/>
</dbReference>
<keyword evidence="10" id="KW-1185">Reference proteome</keyword>
<dbReference type="Pfam" id="PF00061">
    <property type="entry name" value="Lipocalin"/>
    <property type="match status" value="1"/>
</dbReference>
<keyword evidence="5" id="KW-0732">Signal</keyword>
<dbReference type="InterPro" id="IPR000566">
    <property type="entry name" value="Lipocln_cytosolic_FA-bd_dom"/>
</dbReference>
<keyword evidence="4" id="KW-0964">Secreted</keyword>
<evidence type="ECO:0000256" key="4">
    <source>
        <dbReference type="ARBA" id="ARBA00022525"/>
    </source>
</evidence>
<dbReference type="InParanoid" id="H0VY83"/>
<dbReference type="Bgee" id="ENSCPOG00000022221">
    <property type="expression patterns" value="Expressed in testis"/>
</dbReference>
<evidence type="ECO:0000256" key="5">
    <source>
        <dbReference type="ARBA" id="ARBA00022729"/>
    </source>
</evidence>
<dbReference type="STRING" id="10141.ENSCPOP00000015665"/>
<evidence type="ECO:0000256" key="6">
    <source>
        <dbReference type="ARBA" id="ARBA00023157"/>
    </source>
</evidence>
<dbReference type="AlphaFoldDB" id="H0VY83"/>
<dbReference type="eggNOG" id="ENOG502T7VZ">
    <property type="taxonomic scope" value="Eukaryota"/>
</dbReference>
<name>H0VY83_CAVPO</name>
<reference evidence="10" key="1">
    <citation type="journal article" date="2011" name="Nature">
        <title>A high-resolution map of human evolutionary constraint using 29 mammals.</title>
        <authorList>
            <person name="Lindblad-Toh K."/>
            <person name="Garber M."/>
            <person name="Zuk O."/>
            <person name="Lin M.F."/>
            <person name="Parker B.J."/>
            <person name="Washietl S."/>
            <person name="Kheradpour P."/>
            <person name="Ernst J."/>
            <person name="Jordan G."/>
            <person name="Mauceli E."/>
            <person name="Ward L.D."/>
            <person name="Lowe C.B."/>
            <person name="Holloway A.K."/>
            <person name="Clamp M."/>
            <person name="Gnerre S."/>
            <person name="Alfoldi J."/>
            <person name="Beal K."/>
            <person name="Chang J."/>
            <person name="Clawson H."/>
            <person name="Cuff J."/>
            <person name="Di Palma F."/>
            <person name="Fitzgerald S."/>
            <person name="Flicek P."/>
            <person name="Guttman M."/>
            <person name="Hubisz M.J."/>
            <person name="Jaffe D.B."/>
            <person name="Jungreis I."/>
            <person name="Kent W.J."/>
            <person name="Kostka D."/>
            <person name="Lara M."/>
            <person name="Martins A.L."/>
            <person name="Massingham T."/>
            <person name="Moltke I."/>
            <person name="Raney B.J."/>
            <person name="Rasmussen M.D."/>
            <person name="Robinson J."/>
            <person name="Stark A."/>
            <person name="Vilella A.J."/>
            <person name="Wen J."/>
            <person name="Xie X."/>
            <person name="Zody M.C."/>
            <person name="Baldwin J."/>
            <person name="Bloom T."/>
            <person name="Chin C.W."/>
            <person name="Heiman D."/>
            <person name="Nicol R."/>
            <person name="Nusbaum C."/>
            <person name="Young S."/>
            <person name="Wilkinson J."/>
            <person name="Worley K.C."/>
            <person name="Kovar C.L."/>
            <person name="Muzny D.M."/>
            <person name="Gibbs R.A."/>
            <person name="Cree A."/>
            <person name="Dihn H.H."/>
            <person name="Fowler G."/>
            <person name="Jhangiani S."/>
            <person name="Joshi V."/>
            <person name="Lee S."/>
            <person name="Lewis L.R."/>
            <person name="Nazareth L.V."/>
            <person name="Okwuonu G."/>
            <person name="Santibanez J."/>
            <person name="Warren W.C."/>
            <person name="Mardis E.R."/>
            <person name="Weinstock G.M."/>
            <person name="Wilson R.K."/>
            <person name="Delehaunty K."/>
            <person name="Dooling D."/>
            <person name="Fronik C."/>
            <person name="Fulton L."/>
            <person name="Fulton B."/>
            <person name="Graves T."/>
            <person name="Minx P."/>
            <person name="Sodergren E."/>
            <person name="Birney E."/>
            <person name="Margulies E.H."/>
            <person name="Herrero J."/>
            <person name="Green E.D."/>
            <person name="Haussler D."/>
            <person name="Siepel A."/>
            <person name="Goldman N."/>
            <person name="Pollard K.S."/>
            <person name="Pedersen J.S."/>
            <person name="Lander E.S."/>
            <person name="Kellis M."/>
        </authorList>
    </citation>
    <scope>NUCLEOTIDE SEQUENCE [LARGE SCALE GENOMIC DNA]</scope>
    <source>
        <strain evidence="10">2N</strain>
    </source>
</reference>
<comment type="subcellular location">
    <subcellularLocation>
        <location evidence="1">Secreted</location>
    </subcellularLocation>
</comment>
<dbReference type="PRINTS" id="PR00179">
    <property type="entry name" value="LIPOCALIN"/>
</dbReference>
<dbReference type="Proteomes" id="UP000005447">
    <property type="component" value="Unassembled WGS sequence"/>
</dbReference>
<dbReference type="GeneTree" id="ENSGT00940000167367"/>